<accession>V5FPJ4</accession>
<dbReference type="HOGENOM" id="CLU_1057663_0_0_1"/>
<sequence length="263" mass="27764">MPHRVRLLARAMAGNGQAAAAVTSGLFPSLSLALPACSILAERERAPAETVTPFQKGCRLGRCALSSLSLSLSSLLSLAAPAPREGLPFPHPREPPRTRTRARAFPLSARRLNGPSVPLASSLARSSSSSSSLTLPHNPPLPFLASPSSSFSLFSLSISPSSCASGRSSCVVPLDSLPALDVIAGLNVAVSRFIDALVSLRKRSHAYDPLTTSHLHAVASTTAAITIYRLLFDAYDGYEPNNHTVHSFLVCVPREVLVPATLR</sequence>
<keyword evidence="2" id="KW-1185">Reference proteome</keyword>
<gene>
    <name evidence="1" type="ORF">PVAR5_2475</name>
</gene>
<dbReference type="EMBL" id="BAUL01000068">
    <property type="protein sequence ID" value="GAD93858.1"/>
    <property type="molecule type" value="Genomic_DNA"/>
</dbReference>
<name>V5FPJ4_BYSSN</name>
<protein>
    <submittedName>
        <fullName evidence="1">Uncharacterized protein</fullName>
    </submittedName>
</protein>
<comment type="caution">
    <text evidence="1">The sequence shown here is derived from an EMBL/GenBank/DDBJ whole genome shotgun (WGS) entry which is preliminary data.</text>
</comment>
<proteinExistence type="predicted"/>
<reference evidence="2" key="1">
    <citation type="journal article" date="2014" name="Genome Announc.">
        <title>Draft genome sequence of the formaldehyde-resistant fungus Byssochlamys spectabilis No. 5 (anamorph Paecilomyces variotii No. 5) (NBRC109023).</title>
        <authorList>
            <person name="Oka T."/>
            <person name="Ekino K."/>
            <person name="Fukuda K."/>
            <person name="Nomura Y."/>
        </authorList>
    </citation>
    <scope>NUCLEOTIDE SEQUENCE [LARGE SCALE GENOMIC DNA]</scope>
    <source>
        <strain evidence="2">No. 5 / NBRC 109023</strain>
    </source>
</reference>
<dbReference type="InParanoid" id="V5FPJ4"/>
<dbReference type="AlphaFoldDB" id="V5FPJ4"/>
<evidence type="ECO:0000313" key="1">
    <source>
        <dbReference type="EMBL" id="GAD93858.1"/>
    </source>
</evidence>
<dbReference type="Proteomes" id="UP000018001">
    <property type="component" value="Unassembled WGS sequence"/>
</dbReference>
<evidence type="ECO:0000313" key="2">
    <source>
        <dbReference type="Proteomes" id="UP000018001"/>
    </source>
</evidence>
<organism evidence="1 2">
    <name type="scientific">Byssochlamys spectabilis (strain No. 5 / NBRC 109023)</name>
    <name type="common">Paecilomyces variotii</name>
    <dbReference type="NCBI Taxonomy" id="1356009"/>
    <lineage>
        <taxon>Eukaryota</taxon>
        <taxon>Fungi</taxon>
        <taxon>Dikarya</taxon>
        <taxon>Ascomycota</taxon>
        <taxon>Pezizomycotina</taxon>
        <taxon>Eurotiomycetes</taxon>
        <taxon>Eurotiomycetidae</taxon>
        <taxon>Eurotiales</taxon>
        <taxon>Thermoascaceae</taxon>
        <taxon>Paecilomyces</taxon>
    </lineage>
</organism>